<evidence type="ECO:0000256" key="6">
    <source>
        <dbReference type="ARBA" id="ARBA00023002"/>
    </source>
</evidence>
<feature type="binding site" evidence="9">
    <location>
        <position position="31"/>
    </location>
    <ligand>
        <name>FAD</name>
        <dbReference type="ChEBI" id="CHEBI:57692"/>
    </ligand>
</feature>
<dbReference type="EC" id="1.18.1.6" evidence="8"/>
<dbReference type="PRINTS" id="PR00419">
    <property type="entry name" value="ADXRDTASE"/>
</dbReference>
<dbReference type="Gene3D" id="3.40.50.720">
    <property type="entry name" value="NAD(P)-binding Rossmann-like Domain"/>
    <property type="match status" value="1"/>
</dbReference>
<feature type="domain" description="FAD/NAD(P)-binding" evidence="11">
    <location>
        <begin position="22"/>
        <end position="240"/>
    </location>
</feature>
<dbReference type="Proteomes" id="UP000054350">
    <property type="component" value="Unassembled WGS sequence"/>
</dbReference>
<evidence type="ECO:0000259" key="11">
    <source>
        <dbReference type="Pfam" id="PF07992"/>
    </source>
</evidence>
<feature type="binding site" evidence="10">
    <location>
        <position position="225"/>
    </location>
    <ligand>
        <name>NADP(+)</name>
        <dbReference type="ChEBI" id="CHEBI:58349"/>
    </ligand>
</feature>
<dbReference type="OrthoDB" id="333024at2759"/>
<gene>
    <name evidence="12" type="ORF">AMAG_12779</name>
</gene>
<sequence>MLARPILLSASRRVLSTSSAPRVAIVGAGPAGFYTAHKLLKSHPSVQIDLLERLPAPYGLVRYGVAPDHPEVKNVIHTFAKVAESDRVRFFGNVSVGKDVDIAELQDAYSAVVLSYGAAAADNALGVPGEDLKGVIAARELVAWYNGHPDYSHLEFDLTSTDTAVVLGHGNVALDVARILLTSVDALRGTDISDRALAALAGSTIRHVHVVGRRGPVQAAFTAKELREMLALPGVAFRTDADQFRALVAAHAGKLDRPRTRLMGILDQALTKPQPEHADRSWTLEYLQSPTRFLGTDRVTGVECVVNELVADPKRGVRALPTSTTRTIDAGLAVKAIGYRAVPIRGHAFEGGVVPNSHGKVGDGMYVAGWLKRGPVGTIATTMQNAYETAEVLLSDWARDGCKEGAEGVEGVEGVLKARGVNVVDWAAWQRIEKVEGERGGHKVVDREEMLRIALG</sequence>
<feature type="binding site" evidence="9">
    <location>
        <begin position="377"/>
        <end position="379"/>
    </location>
    <ligand>
        <name>FAD</name>
        <dbReference type="ChEBI" id="CHEBI:57692"/>
    </ligand>
</feature>
<dbReference type="PANTHER" id="PTHR48467">
    <property type="entry name" value="GLUTAMATE SYNTHASE 1 [NADH], CHLOROPLASTIC-LIKE"/>
    <property type="match status" value="1"/>
</dbReference>
<protein>
    <recommendedName>
        <fullName evidence="8">NADPH:adrenodoxin oxidoreductase, mitochondrial</fullName>
        <ecNumber evidence="8">1.18.1.6</ecNumber>
    </recommendedName>
</protein>
<keyword evidence="6 8" id="KW-0560">Oxidoreductase</keyword>
<dbReference type="InterPro" id="IPR036188">
    <property type="entry name" value="FAD/NAD-bd_sf"/>
</dbReference>
<reference evidence="13" key="2">
    <citation type="submission" date="2009-11" db="EMBL/GenBank/DDBJ databases">
        <title>The Genome Sequence of Allomyces macrogynus strain ATCC 38327.</title>
        <authorList>
            <consortium name="The Broad Institute Genome Sequencing Platform"/>
            <person name="Russ C."/>
            <person name="Cuomo C."/>
            <person name="Shea T."/>
            <person name="Young S.K."/>
            <person name="Zeng Q."/>
            <person name="Koehrsen M."/>
            <person name="Haas B."/>
            <person name="Borodovsky M."/>
            <person name="Guigo R."/>
            <person name="Alvarado L."/>
            <person name="Berlin A."/>
            <person name="Borenstein D."/>
            <person name="Chen Z."/>
            <person name="Engels R."/>
            <person name="Freedman E."/>
            <person name="Gellesch M."/>
            <person name="Goldberg J."/>
            <person name="Griggs A."/>
            <person name="Gujja S."/>
            <person name="Heiman D."/>
            <person name="Hepburn T."/>
            <person name="Howarth C."/>
            <person name="Jen D."/>
            <person name="Larson L."/>
            <person name="Lewis B."/>
            <person name="Mehta T."/>
            <person name="Park D."/>
            <person name="Pearson M."/>
            <person name="Roberts A."/>
            <person name="Saif S."/>
            <person name="Shenoy N."/>
            <person name="Sisk P."/>
            <person name="Stolte C."/>
            <person name="Sykes S."/>
            <person name="Walk T."/>
            <person name="White J."/>
            <person name="Yandava C."/>
            <person name="Burger G."/>
            <person name="Gray M.W."/>
            <person name="Holland P.W.H."/>
            <person name="King N."/>
            <person name="Lang F.B.F."/>
            <person name="Roger A.J."/>
            <person name="Ruiz-Trillo I."/>
            <person name="Lander E."/>
            <person name="Nusbaum C."/>
        </authorList>
    </citation>
    <scope>NUCLEOTIDE SEQUENCE [LARGE SCALE GENOMIC DNA]</scope>
    <source>
        <strain evidence="13">ATCC 38327</strain>
    </source>
</reference>
<evidence type="ECO:0000256" key="2">
    <source>
        <dbReference type="ARBA" id="ARBA00008312"/>
    </source>
</evidence>
<feature type="binding site" evidence="10">
    <location>
        <position position="377"/>
    </location>
    <ligand>
        <name>NADP(+)</name>
        <dbReference type="ChEBI" id="CHEBI:58349"/>
    </ligand>
</feature>
<evidence type="ECO:0000313" key="12">
    <source>
        <dbReference type="EMBL" id="KNE68608.1"/>
    </source>
</evidence>
<keyword evidence="3 8" id="KW-0285">Flavoprotein</keyword>
<comment type="similarity">
    <text evidence="2 8">Belongs to the ferredoxin--NADP reductase type 1 family.</text>
</comment>
<feature type="binding site" evidence="9">
    <location>
        <position position="60"/>
    </location>
    <ligand>
        <name>FAD</name>
        <dbReference type="ChEBI" id="CHEBI:57692"/>
    </ligand>
</feature>
<organism evidence="12 13">
    <name type="scientific">Allomyces macrogynus (strain ATCC 38327)</name>
    <name type="common">Allomyces javanicus var. macrogynus</name>
    <dbReference type="NCBI Taxonomy" id="578462"/>
    <lineage>
        <taxon>Eukaryota</taxon>
        <taxon>Fungi</taxon>
        <taxon>Fungi incertae sedis</taxon>
        <taxon>Blastocladiomycota</taxon>
        <taxon>Blastocladiomycetes</taxon>
        <taxon>Blastocladiales</taxon>
        <taxon>Blastocladiaceae</taxon>
        <taxon>Allomyces</taxon>
    </lineage>
</organism>
<dbReference type="EMBL" id="GG745357">
    <property type="protein sequence ID" value="KNE68608.1"/>
    <property type="molecule type" value="Genomic_DNA"/>
</dbReference>
<dbReference type="STRING" id="578462.A0A0L0T1B5"/>
<dbReference type="InterPro" id="IPR055275">
    <property type="entry name" value="Ferredox_Rdtase"/>
</dbReference>
<keyword evidence="8" id="KW-0496">Mitochondrion</keyword>
<dbReference type="OMA" id="MRAHKRM"/>
<dbReference type="GO" id="GO:0016491">
    <property type="term" value="F:oxidoreductase activity"/>
    <property type="evidence" value="ECO:0007669"/>
    <property type="project" value="UniProtKB-KW"/>
</dbReference>
<evidence type="ECO:0000256" key="5">
    <source>
        <dbReference type="ARBA" id="ARBA00022857"/>
    </source>
</evidence>
<comment type="subcellular location">
    <subcellularLocation>
        <location evidence="8">Mitochondrion</location>
    </subcellularLocation>
</comment>
<dbReference type="AlphaFoldDB" id="A0A0L0T1B5"/>
<evidence type="ECO:0000256" key="9">
    <source>
        <dbReference type="PIRSR" id="PIRSR000362-1"/>
    </source>
</evidence>
<feature type="binding site" evidence="9">
    <location>
        <position position="96"/>
    </location>
    <ligand>
        <name>FAD</name>
        <dbReference type="ChEBI" id="CHEBI:57692"/>
    </ligand>
</feature>
<dbReference type="Pfam" id="PF07992">
    <property type="entry name" value="Pyr_redox_2"/>
    <property type="match status" value="1"/>
</dbReference>
<dbReference type="InterPro" id="IPR023753">
    <property type="entry name" value="FAD/NAD-binding_dom"/>
</dbReference>
<evidence type="ECO:0000256" key="8">
    <source>
        <dbReference type="PIRNR" id="PIRNR000362"/>
    </source>
</evidence>
<feature type="binding site" evidence="10">
    <location>
        <begin position="169"/>
        <end position="172"/>
    </location>
    <ligand>
        <name>NADP(+)</name>
        <dbReference type="ChEBI" id="CHEBI:58349"/>
    </ligand>
</feature>
<evidence type="ECO:0000313" key="13">
    <source>
        <dbReference type="Proteomes" id="UP000054350"/>
    </source>
</evidence>
<proteinExistence type="inferred from homology"/>
<comment type="catalytic activity">
    <reaction evidence="7 8">
        <text>2 reduced [adrenodoxin] + NADP(+) + H(+) = 2 oxidized [adrenodoxin] + NADPH</text>
        <dbReference type="Rhea" id="RHEA:42312"/>
        <dbReference type="Rhea" id="RHEA-COMP:9998"/>
        <dbReference type="Rhea" id="RHEA-COMP:9999"/>
        <dbReference type="ChEBI" id="CHEBI:15378"/>
        <dbReference type="ChEBI" id="CHEBI:33737"/>
        <dbReference type="ChEBI" id="CHEBI:33738"/>
        <dbReference type="ChEBI" id="CHEBI:57783"/>
        <dbReference type="ChEBI" id="CHEBI:58349"/>
        <dbReference type="EC" id="1.18.1.6"/>
    </reaction>
</comment>
<dbReference type="PANTHER" id="PTHR48467:SF1">
    <property type="entry name" value="GLUTAMATE SYNTHASE 1 [NADH], CHLOROPLASTIC-LIKE"/>
    <property type="match status" value="1"/>
</dbReference>
<evidence type="ECO:0000256" key="4">
    <source>
        <dbReference type="ARBA" id="ARBA00022827"/>
    </source>
</evidence>
<comment type="cofactor">
    <cofactor evidence="1 8 9">
        <name>FAD</name>
        <dbReference type="ChEBI" id="CHEBI:57692"/>
    </cofactor>
</comment>
<dbReference type="SUPFAM" id="SSF51971">
    <property type="entry name" value="Nucleotide-binding domain"/>
    <property type="match status" value="1"/>
</dbReference>
<dbReference type="InterPro" id="IPR021163">
    <property type="entry name" value="Ferredox_Rdtase_adrenod"/>
</dbReference>
<accession>A0A0L0T1B5</accession>
<keyword evidence="5 8" id="KW-0521">NADP</keyword>
<keyword evidence="4 8" id="KW-0274">FAD</keyword>
<dbReference type="GO" id="GO:0005739">
    <property type="term" value="C:mitochondrion"/>
    <property type="evidence" value="ECO:0007669"/>
    <property type="project" value="UniProtKB-SubCell"/>
</dbReference>
<name>A0A0L0T1B5_ALLM3</name>
<feature type="binding site" evidence="9">
    <location>
        <position position="370"/>
    </location>
    <ligand>
        <name>FAD</name>
        <dbReference type="ChEBI" id="CHEBI:57692"/>
    </ligand>
</feature>
<dbReference type="VEuPathDB" id="FungiDB:AMAG_12779"/>
<dbReference type="eggNOG" id="KOG1800">
    <property type="taxonomic scope" value="Eukaryota"/>
</dbReference>
<dbReference type="PIRSF" id="PIRSF000362">
    <property type="entry name" value="FNR"/>
    <property type="match status" value="1"/>
</dbReference>
<keyword evidence="13" id="KW-1185">Reference proteome</keyword>
<dbReference type="Gene3D" id="3.50.50.60">
    <property type="entry name" value="FAD/NAD(P)-binding domain"/>
    <property type="match status" value="1"/>
</dbReference>
<reference evidence="12 13" key="1">
    <citation type="submission" date="2009-11" db="EMBL/GenBank/DDBJ databases">
        <title>Annotation of Allomyces macrogynus ATCC 38327.</title>
        <authorList>
            <consortium name="The Broad Institute Genome Sequencing Platform"/>
            <person name="Russ C."/>
            <person name="Cuomo C."/>
            <person name="Burger G."/>
            <person name="Gray M.W."/>
            <person name="Holland P.W.H."/>
            <person name="King N."/>
            <person name="Lang F.B.F."/>
            <person name="Roger A.J."/>
            <person name="Ruiz-Trillo I."/>
            <person name="Young S.K."/>
            <person name="Zeng Q."/>
            <person name="Gargeya S."/>
            <person name="Fitzgerald M."/>
            <person name="Haas B."/>
            <person name="Abouelleil A."/>
            <person name="Alvarado L."/>
            <person name="Arachchi H.M."/>
            <person name="Berlin A."/>
            <person name="Chapman S.B."/>
            <person name="Gearin G."/>
            <person name="Goldberg J."/>
            <person name="Griggs A."/>
            <person name="Gujja S."/>
            <person name="Hansen M."/>
            <person name="Heiman D."/>
            <person name="Howarth C."/>
            <person name="Larimer J."/>
            <person name="Lui A."/>
            <person name="MacDonald P.J.P."/>
            <person name="McCowen C."/>
            <person name="Montmayeur A."/>
            <person name="Murphy C."/>
            <person name="Neiman D."/>
            <person name="Pearson M."/>
            <person name="Priest M."/>
            <person name="Roberts A."/>
            <person name="Saif S."/>
            <person name="Shea T."/>
            <person name="Sisk P."/>
            <person name="Stolte C."/>
            <person name="Sykes S."/>
            <person name="Wortman J."/>
            <person name="Nusbaum C."/>
            <person name="Birren B."/>
        </authorList>
    </citation>
    <scope>NUCLEOTIDE SEQUENCE [LARGE SCALE GENOMIC DNA]</scope>
    <source>
        <strain evidence="12 13">ATCC 38327</strain>
    </source>
</reference>
<feature type="binding site" evidence="10">
    <location>
        <begin position="213"/>
        <end position="214"/>
    </location>
    <ligand>
        <name>NADP(+)</name>
        <dbReference type="ChEBI" id="CHEBI:58349"/>
    </ligand>
</feature>
<evidence type="ECO:0000256" key="1">
    <source>
        <dbReference type="ARBA" id="ARBA00001974"/>
    </source>
</evidence>
<evidence type="ECO:0000256" key="10">
    <source>
        <dbReference type="PIRSR" id="PIRSR000362-2"/>
    </source>
</evidence>
<evidence type="ECO:0000256" key="7">
    <source>
        <dbReference type="ARBA" id="ARBA00048933"/>
    </source>
</evidence>
<feature type="binding site" evidence="9">
    <location>
        <position position="52"/>
    </location>
    <ligand>
        <name>FAD</name>
        <dbReference type="ChEBI" id="CHEBI:57692"/>
    </ligand>
</feature>
<evidence type="ECO:0000256" key="3">
    <source>
        <dbReference type="ARBA" id="ARBA00022630"/>
    </source>
</evidence>